<evidence type="ECO:0008006" key="3">
    <source>
        <dbReference type="Google" id="ProtNLM"/>
    </source>
</evidence>
<organism evidence="1 2">
    <name type="scientific">Cloeon dipterum</name>
    <dbReference type="NCBI Taxonomy" id="197152"/>
    <lineage>
        <taxon>Eukaryota</taxon>
        <taxon>Metazoa</taxon>
        <taxon>Ecdysozoa</taxon>
        <taxon>Arthropoda</taxon>
        <taxon>Hexapoda</taxon>
        <taxon>Insecta</taxon>
        <taxon>Pterygota</taxon>
        <taxon>Palaeoptera</taxon>
        <taxon>Ephemeroptera</taxon>
        <taxon>Pisciforma</taxon>
        <taxon>Baetidae</taxon>
        <taxon>Cloeon</taxon>
    </lineage>
</organism>
<evidence type="ECO:0000313" key="1">
    <source>
        <dbReference type="EMBL" id="CAB3386804.1"/>
    </source>
</evidence>
<dbReference type="PROSITE" id="PS50143">
    <property type="entry name" value="BIR_REPEAT_2"/>
    <property type="match status" value="2"/>
</dbReference>
<dbReference type="GO" id="GO:0043066">
    <property type="term" value="P:negative regulation of apoptotic process"/>
    <property type="evidence" value="ECO:0007669"/>
    <property type="project" value="TreeGrafter"/>
</dbReference>
<dbReference type="SMART" id="SM00238">
    <property type="entry name" value="BIR"/>
    <property type="match status" value="2"/>
</dbReference>
<comment type="caution">
    <text evidence="1">The sequence shown here is derived from an EMBL/GenBank/DDBJ whole genome shotgun (WGS) entry which is preliminary data.</text>
</comment>
<dbReference type="GO" id="GO:0005634">
    <property type="term" value="C:nucleus"/>
    <property type="evidence" value="ECO:0007669"/>
    <property type="project" value="TreeGrafter"/>
</dbReference>
<keyword evidence="2" id="KW-1185">Reference proteome</keyword>
<protein>
    <recommendedName>
        <fullName evidence="3">Apoptosis inhibitor IAP</fullName>
    </recommendedName>
</protein>
<gene>
    <name evidence="1" type="ORF">CLODIP_2_CD03026</name>
</gene>
<dbReference type="SUPFAM" id="SSF57924">
    <property type="entry name" value="Inhibitor of apoptosis (IAP) repeat"/>
    <property type="match status" value="2"/>
</dbReference>
<dbReference type="CDD" id="cd00022">
    <property type="entry name" value="BIR"/>
    <property type="match status" value="2"/>
</dbReference>
<name>A0A8S1E1A2_9INSE</name>
<dbReference type="GO" id="GO:0051726">
    <property type="term" value="P:regulation of cell cycle"/>
    <property type="evidence" value="ECO:0007669"/>
    <property type="project" value="TreeGrafter"/>
</dbReference>
<sequence>MGNDVDSVLNYKFEAHRLYSLKKKTDWLFVEPFGLAKSGFYYTGDGDNVRCAFCNLEVRGWEEGDTPDGEHRRWNQNCPFLQSQKSVFNIPIGSEQTEMKHDGLSKINIGSNPFAVPEGLKKFGPNVGFVRNSNTFLVTPHELNIHDWSAPLNPKYTTFNSRIDSFKNFWPKSHRQTPLEMALAGFFYTGTGDRAICFHCNLGLKDWDPNDDPYVQHCKWNSSCQYLLMRKGSNFMKQVLHCDRKKESSVEATKEHRDGALNCSICRSKEVSKLSQQFTVSQFST</sequence>
<dbReference type="EMBL" id="CADEPI010000513">
    <property type="protein sequence ID" value="CAB3386804.1"/>
    <property type="molecule type" value="Genomic_DNA"/>
</dbReference>
<dbReference type="AlphaFoldDB" id="A0A8S1E1A2"/>
<dbReference type="Gene3D" id="1.10.1170.10">
    <property type="entry name" value="Inhibitor Of Apoptosis Protein (2mihbC-IAP-1), Chain A"/>
    <property type="match status" value="2"/>
</dbReference>
<dbReference type="PANTHER" id="PTHR10044:SF139">
    <property type="entry name" value="DEATH-ASSOCIATED INHIBITOR OF APOPTOSIS 2"/>
    <property type="match status" value="1"/>
</dbReference>
<dbReference type="PANTHER" id="PTHR10044">
    <property type="entry name" value="INHIBITOR OF APOPTOSIS"/>
    <property type="match status" value="1"/>
</dbReference>
<dbReference type="GO" id="GO:0005737">
    <property type="term" value="C:cytoplasm"/>
    <property type="evidence" value="ECO:0007669"/>
    <property type="project" value="TreeGrafter"/>
</dbReference>
<dbReference type="GO" id="GO:0043027">
    <property type="term" value="F:cysteine-type endopeptidase inhibitor activity involved in apoptotic process"/>
    <property type="evidence" value="ECO:0007669"/>
    <property type="project" value="TreeGrafter"/>
</dbReference>
<dbReference type="OrthoDB" id="5855668at2759"/>
<accession>A0A8S1E1A2</accession>
<dbReference type="InterPro" id="IPR050784">
    <property type="entry name" value="IAP"/>
</dbReference>
<reference evidence="1 2" key="1">
    <citation type="submission" date="2020-04" db="EMBL/GenBank/DDBJ databases">
        <authorList>
            <person name="Alioto T."/>
            <person name="Alioto T."/>
            <person name="Gomez Garrido J."/>
        </authorList>
    </citation>
    <scope>NUCLEOTIDE SEQUENCE [LARGE SCALE GENOMIC DNA]</scope>
</reference>
<proteinExistence type="predicted"/>
<dbReference type="Proteomes" id="UP000494165">
    <property type="component" value="Unassembled WGS sequence"/>
</dbReference>
<dbReference type="InterPro" id="IPR001370">
    <property type="entry name" value="BIR_rpt"/>
</dbReference>
<dbReference type="Pfam" id="PF00653">
    <property type="entry name" value="BIR"/>
    <property type="match status" value="2"/>
</dbReference>
<evidence type="ECO:0000313" key="2">
    <source>
        <dbReference type="Proteomes" id="UP000494165"/>
    </source>
</evidence>